<accession>A0ABX0UZS0</accession>
<feature type="domain" description="PRC-barrel" evidence="1">
    <location>
        <begin position="11"/>
        <end position="86"/>
    </location>
</feature>
<sequence length="121" mass="13413">MAHLDETGTLIGADKVSGTSVYNAEGENLGAIHDIMIDKKTGRVAYAVMSFGGFLGLGSDYHPLPWSALTYDPQQGGYVVHLTREQLEGGPRFGENEAPQWGDRDYEKRVHDYYGIGPYWM</sequence>
<protein>
    <recommendedName>
        <fullName evidence="1">PRC-barrel domain-containing protein</fullName>
    </recommendedName>
</protein>
<dbReference type="Proteomes" id="UP001429580">
    <property type="component" value="Unassembled WGS sequence"/>
</dbReference>
<comment type="caution">
    <text evidence="2">The sequence shown here is derived from an EMBL/GenBank/DDBJ whole genome shotgun (WGS) entry which is preliminary data.</text>
</comment>
<evidence type="ECO:0000313" key="3">
    <source>
        <dbReference type="Proteomes" id="UP001429580"/>
    </source>
</evidence>
<evidence type="ECO:0000259" key="1">
    <source>
        <dbReference type="Pfam" id="PF05239"/>
    </source>
</evidence>
<dbReference type="InterPro" id="IPR027275">
    <property type="entry name" value="PRC-brl_dom"/>
</dbReference>
<dbReference type="Gene3D" id="2.30.30.240">
    <property type="entry name" value="PRC-barrel domain"/>
    <property type="match status" value="1"/>
</dbReference>
<organism evidence="2 3">
    <name type="scientific">Pseudochelatococcus lubricantis</name>
    <dbReference type="NCBI Taxonomy" id="1538102"/>
    <lineage>
        <taxon>Bacteria</taxon>
        <taxon>Pseudomonadati</taxon>
        <taxon>Pseudomonadota</taxon>
        <taxon>Alphaproteobacteria</taxon>
        <taxon>Hyphomicrobiales</taxon>
        <taxon>Chelatococcaceae</taxon>
        <taxon>Pseudochelatococcus</taxon>
    </lineage>
</organism>
<gene>
    <name evidence="2" type="ORF">FHS82_001201</name>
</gene>
<proteinExistence type="predicted"/>
<keyword evidence="3" id="KW-1185">Reference proteome</keyword>
<dbReference type="SUPFAM" id="SSF50346">
    <property type="entry name" value="PRC-barrel domain"/>
    <property type="match status" value="1"/>
</dbReference>
<dbReference type="RefSeq" id="WP_166949817.1">
    <property type="nucleotide sequence ID" value="NZ_JAASQI010000002.1"/>
</dbReference>
<dbReference type="InterPro" id="IPR011033">
    <property type="entry name" value="PRC_barrel-like_sf"/>
</dbReference>
<dbReference type="PANTHER" id="PTHR36505">
    <property type="entry name" value="BLR1072 PROTEIN"/>
    <property type="match status" value="1"/>
</dbReference>
<dbReference type="EMBL" id="JAASQI010000002">
    <property type="protein sequence ID" value="NIJ57375.1"/>
    <property type="molecule type" value="Genomic_DNA"/>
</dbReference>
<evidence type="ECO:0000313" key="2">
    <source>
        <dbReference type="EMBL" id="NIJ57375.1"/>
    </source>
</evidence>
<dbReference type="PANTHER" id="PTHR36505:SF1">
    <property type="entry name" value="BLR1072 PROTEIN"/>
    <property type="match status" value="1"/>
</dbReference>
<name>A0ABX0UZS0_9HYPH</name>
<reference evidence="2 3" key="1">
    <citation type="submission" date="2020-03" db="EMBL/GenBank/DDBJ databases">
        <title>Genomic Encyclopedia of Type Strains, Phase IV (KMG-IV): sequencing the most valuable type-strain genomes for metagenomic binning, comparative biology and taxonomic classification.</title>
        <authorList>
            <person name="Goeker M."/>
        </authorList>
    </citation>
    <scope>NUCLEOTIDE SEQUENCE [LARGE SCALE GENOMIC DNA]</scope>
    <source>
        <strain evidence="2 3">DSM 103870</strain>
    </source>
</reference>
<dbReference type="Pfam" id="PF05239">
    <property type="entry name" value="PRC"/>
    <property type="match status" value="1"/>
</dbReference>